<dbReference type="Proteomes" id="UP000614047">
    <property type="component" value="Unassembled WGS sequence"/>
</dbReference>
<sequence>MGTRVPQRISVGTEISSAPEATLDYSTPVERENLERVENLYQKVIDKKNLDAADEFFGAGFVQHNPLYGEGVAGFKRFVGGFFLGTFPDLTATVDLAVCQNDRVLAHVHWAGHDESGREFELWTADLYRFQGGRAVEHWDVIEYTELVPWGPARPDGPRPRGEFDLNGTPRQLANLDLLTQVAQNVPLQDLSRAHEYFAEDFFQHDRMIRHGLDGFKECCNNFLHLAPDMVVDPRHVVVGSHIVGTIWDWKGHKPDSDVEVVLVNSDCYRIEDGKFTEHWPVVDYTSAIEAYGYHPKDLFQKESS</sequence>
<protein>
    <submittedName>
        <fullName evidence="1">SnoaL-like aldol condensation-catalyzing enzyme</fullName>
    </submittedName>
</protein>
<evidence type="ECO:0000313" key="1">
    <source>
        <dbReference type="EMBL" id="MBG6086869.1"/>
    </source>
</evidence>
<dbReference type="EMBL" id="JADOUA010000001">
    <property type="protein sequence ID" value="MBG6086869.1"/>
    <property type="molecule type" value="Genomic_DNA"/>
</dbReference>
<dbReference type="Pfam" id="PF07366">
    <property type="entry name" value="SnoaL"/>
    <property type="match status" value="2"/>
</dbReference>
<dbReference type="InterPro" id="IPR009959">
    <property type="entry name" value="Cyclase_SnoaL-like"/>
</dbReference>
<keyword evidence="2" id="KW-1185">Reference proteome</keyword>
<comment type="caution">
    <text evidence="1">The sequence shown here is derived from an EMBL/GenBank/DDBJ whole genome shotgun (WGS) entry which is preliminary data.</text>
</comment>
<dbReference type="InterPro" id="IPR032710">
    <property type="entry name" value="NTF2-like_dom_sf"/>
</dbReference>
<dbReference type="SUPFAM" id="SSF54427">
    <property type="entry name" value="NTF2-like"/>
    <property type="match status" value="2"/>
</dbReference>
<name>A0A931GNY7_9ACTN</name>
<dbReference type="AlphaFoldDB" id="A0A931GNY7"/>
<organism evidence="1 2">
    <name type="scientific">Actinomadura viridis</name>
    <dbReference type="NCBI Taxonomy" id="58110"/>
    <lineage>
        <taxon>Bacteria</taxon>
        <taxon>Bacillati</taxon>
        <taxon>Actinomycetota</taxon>
        <taxon>Actinomycetes</taxon>
        <taxon>Streptosporangiales</taxon>
        <taxon>Thermomonosporaceae</taxon>
        <taxon>Actinomadura</taxon>
    </lineage>
</organism>
<accession>A0A931GNY7</accession>
<dbReference type="PANTHER" id="PTHR38436">
    <property type="entry name" value="POLYKETIDE CYCLASE SNOAL-LIKE DOMAIN"/>
    <property type="match status" value="1"/>
</dbReference>
<proteinExistence type="predicted"/>
<gene>
    <name evidence="1" type="ORF">IW256_000982</name>
</gene>
<dbReference type="GO" id="GO:0030638">
    <property type="term" value="P:polyketide metabolic process"/>
    <property type="evidence" value="ECO:0007669"/>
    <property type="project" value="InterPro"/>
</dbReference>
<reference evidence="1" key="1">
    <citation type="submission" date="2020-11" db="EMBL/GenBank/DDBJ databases">
        <title>Sequencing the genomes of 1000 actinobacteria strains.</title>
        <authorList>
            <person name="Klenk H.-P."/>
        </authorList>
    </citation>
    <scope>NUCLEOTIDE SEQUENCE</scope>
    <source>
        <strain evidence="1">DSM 43175</strain>
    </source>
</reference>
<dbReference type="RefSeq" id="WP_197009806.1">
    <property type="nucleotide sequence ID" value="NZ_BAABES010000007.1"/>
</dbReference>
<evidence type="ECO:0000313" key="2">
    <source>
        <dbReference type="Proteomes" id="UP000614047"/>
    </source>
</evidence>
<dbReference type="PANTHER" id="PTHR38436:SF1">
    <property type="entry name" value="ESTER CYCLASE"/>
    <property type="match status" value="1"/>
</dbReference>
<dbReference type="Gene3D" id="3.10.450.50">
    <property type="match status" value="2"/>
</dbReference>